<feature type="transmembrane region" description="Helical" evidence="2">
    <location>
        <begin position="93"/>
        <end position="115"/>
    </location>
</feature>
<name>A0A917KAR3_9PSEU</name>
<reference evidence="3" key="4">
    <citation type="submission" date="2023-12" db="EMBL/GenBank/DDBJ databases">
        <authorList>
            <person name="Sun Q."/>
            <person name="Inoue M."/>
        </authorList>
    </citation>
    <scope>NUCLEOTIDE SEQUENCE</scope>
    <source>
        <strain evidence="3">JCM 10664</strain>
    </source>
</reference>
<dbReference type="Pfam" id="PF04341">
    <property type="entry name" value="DUF485"/>
    <property type="match status" value="1"/>
</dbReference>
<feature type="transmembrane region" description="Helical" evidence="2">
    <location>
        <begin position="59"/>
        <end position="81"/>
    </location>
</feature>
<dbReference type="PANTHER" id="PTHR38441">
    <property type="entry name" value="INTEGRAL MEMBRANE PROTEIN-RELATED"/>
    <property type="match status" value="1"/>
</dbReference>
<gene>
    <name evidence="3" type="ORF">GCM10009545_17450</name>
    <name evidence="4" type="ORF">GCM10011581_47330</name>
</gene>
<keyword evidence="6" id="KW-1185">Reference proteome</keyword>
<protein>
    <submittedName>
        <fullName evidence="3">DUF485 domain-containing protein</fullName>
    </submittedName>
</protein>
<proteinExistence type="predicted"/>
<dbReference type="PANTHER" id="PTHR38441:SF1">
    <property type="entry name" value="MEMBRANE PROTEIN"/>
    <property type="match status" value="1"/>
</dbReference>
<reference evidence="4" key="3">
    <citation type="submission" date="2020-09" db="EMBL/GenBank/DDBJ databases">
        <authorList>
            <person name="Sun Q."/>
            <person name="Zhou Y."/>
        </authorList>
    </citation>
    <scope>NUCLEOTIDE SEQUENCE</scope>
    <source>
        <strain evidence="4">CGMCC 4.7206</strain>
    </source>
</reference>
<organism evidence="4 5">
    <name type="scientific">Saccharopolyspora thermophila</name>
    <dbReference type="NCBI Taxonomy" id="89367"/>
    <lineage>
        <taxon>Bacteria</taxon>
        <taxon>Bacillati</taxon>
        <taxon>Actinomycetota</taxon>
        <taxon>Actinomycetes</taxon>
        <taxon>Pseudonocardiales</taxon>
        <taxon>Pseudonocardiaceae</taxon>
        <taxon>Saccharopolyspora</taxon>
    </lineage>
</organism>
<dbReference type="EMBL" id="BMMT01000023">
    <property type="protein sequence ID" value="GGJ04845.1"/>
    <property type="molecule type" value="Genomic_DNA"/>
</dbReference>
<dbReference type="EMBL" id="BAAAHC010000007">
    <property type="protein sequence ID" value="GAA0515857.1"/>
    <property type="molecule type" value="Genomic_DNA"/>
</dbReference>
<feature type="region of interest" description="Disordered" evidence="1">
    <location>
        <begin position="1"/>
        <end position="37"/>
    </location>
</feature>
<evidence type="ECO:0000256" key="2">
    <source>
        <dbReference type="SAM" id="Phobius"/>
    </source>
</evidence>
<dbReference type="RefSeq" id="WP_188991364.1">
    <property type="nucleotide sequence ID" value="NZ_BAAAHC010000007.1"/>
</dbReference>
<dbReference type="AlphaFoldDB" id="A0A917KAR3"/>
<keyword evidence="2" id="KW-1133">Transmembrane helix</keyword>
<evidence type="ECO:0000313" key="5">
    <source>
        <dbReference type="Proteomes" id="UP000597989"/>
    </source>
</evidence>
<comment type="caution">
    <text evidence="4">The sequence shown here is derived from an EMBL/GenBank/DDBJ whole genome shotgun (WGS) entry which is preliminary data.</text>
</comment>
<sequence>MPHATQSPPPQGTATRPAPAATFGGITRSASRAPAPSPDYAAIAESREFRELRARFRRFAFPMSAAFLVWYLGYVIVAAYLPDFMATRIVGEINVGLIMGMGQFATTILITFLYLRYAARHIDPRVRELYQNAAGEEPR</sequence>
<evidence type="ECO:0000313" key="3">
    <source>
        <dbReference type="EMBL" id="GAA0515857.1"/>
    </source>
</evidence>
<evidence type="ECO:0000313" key="6">
    <source>
        <dbReference type="Proteomes" id="UP001500220"/>
    </source>
</evidence>
<evidence type="ECO:0000313" key="4">
    <source>
        <dbReference type="EMBL" id="GGJ04845.1"/>
    </source>
</evidence>
<evidence type="ECO:0000256" key="1">
    <source>
        <dbReference type="SAM" id="MobiDB-lite"/>
    </source>
</evidence>
<keyword evidence="2" id="KW-0812">Transmembrane</keyword>
<reference evidence="3 6" key="2">
    <citation type="journal article" date="2019" name="Int. J. Syst. Evol. Microbiol.">
        <title>The Global Catalogue of Microorganisms (GCM) 10K type strain sequencing project: providing services to taxonomists for standard genome sequencing and annotation.</title>
        <authorList>
            <consortium name="The Broad Institute Genomics Platform"/>
            <consortium name="The Broad Institute Genome Sequencing Center for Infectious Disease"/>
            <person name="Wu L."/>
            <person name="Ma J."/>
        </authorList>
    </citation>
    <scope>NUCLEOTIDE SEQUENCE [LARGE SCALE GENOMIC DNA]</scope>
    <source>
        <strain evidence="3 6">JCM 10664</strain>
    </source>
</reference>
<accession>A0A917KAR3</accession>
<keyword evidence="2" id="KW-0472">Membrane</keyword>
<dbReference type="Proteomes" id="UP001500220">
    <property type="component" value="Unassembled WGS sequence"/>
</dbReference>
<dbReference type="InterPro" id="IPR007436">
    <property type="entry name" value="DUF485"/>
</dbReference>
<reference evidence="4 5" key="1">
    <citation type="journal article" date="2014" name="Int. J. Syst. Evol. Microbiol.">
        <title>Complete genome sequence of Corynebacterium casei LMG S-19264T (=DSM 44701T), isolated from a smear-ripened cheese.</title>
        <authorList>
            <consortium name="US DOE Joint Genome Institute (JGI-PGF)"/>
            <person name="Walter F."/>
            <person name="Albersmeier A."/>
            <person name="Kalinowski J."/>
            <person name="Ruckert C."/>
        </authorList>
    </citation>
    <scope>NUCLEOTIDE SEQUENCE [LARGE SCALE GENOMIC DNA]</scope>
    <source>
        <strain evidence="4 5">CGMCC 4.7206</strain>
    </source>
</reference>
<dbReference type="Proteomes" id="UP000597989">
    <property type="component" value="Unassembled WGS sequence"/>
</dbReference>